<dbReference type="PANTHER" id="PTHR35983:SF1">
    <property type="entry name" value="UPF0166 PROTEIN TM_0021"/>
    <property type="match status" value="1"/>
</dbReference>
<dbReference type="PANTHER" id="PTHR35983">
    <property type="entry name" value="UPF0166 PROTEIN TM_0021"/>
    <property type="match status" value="1"/>
</dbReference>
<accession>A0ABP9NX67</accession>
<proteinExistence type="inferred from homology"/>
<sequence length="358" mass="39677">MNLDSLKLTAYFGERQRVGGRFLADVLLDLFGEREIATSVLLRGAEGFGLRHALRTDRLLTLSEDLPVTAVAVDTQERVEGLLEDVRTIDHCGLVTLERARMLRDDIGPVVLPEDLHEATKLTVYVGRQERVYRTPAFLAVCDLLHRRGIAGATVLLGVDGTAHGERARARFFGRNADVPMMIIAVGSGERIGRVLPELGGLLRRPLLTLERVRVCKQRGELLARPHQLPPSDQAGMALWQKLMVYTSERAMHAGQPVHQALVRRLRETGARGATALRGIWGFHDDRPPHGDRLLQLGRSVPVVTVVVDTPDRIAKSFDVVDEITAEHGVVTSELVPAMRVVSENQRDGTLRLARFSF</sequence>
<evidence type="ECO:0000313" key="2">
    <source>
        <dbReference type="EMBL" id="GAA5132921.1"/>
    </source>
</evidence>
<dbReference type="InterPro" id="IPR011322">
    <property type="entry name" value="N-reg_PII-like_a/b"/>
</dbReference>
<name>A0ABP9NX67_9PSEU</name>
<dbReference type="SUPFAM" id="SSF54913">
    <property type="entry name" value="GlnB-like"/>
    <property type="match status" value="3"/>
</dbReference>
<dbReference type="InterPro" id="IPR015867">
    <property type="entry name" value="N-reg_PII/ATP_PRibTrfase_C"/>
</dbReference>
<evidence type="ECO:0000256" key="1">
    <source>
        <dbReference type="ARBA" id="ARBA00010554"/>
    </source>
</evidence>
<dbReference type="Gene3D" id="3.30.70.120">
    <property type="match status" value="3"/>
</dbReference>
<reference evidence="3" key="1">
    <citation type="journal article" date="2019" name="Int. J. Syst. Evol. Microbiol.">
        <title>The Global Catalogue of Microorganisms (GCM) 10K type strain sequencing project: providing services to taxonomists for standard genome sequencing and annotation.</title>
        <authorList>
            <consortium name="The Broad Institute Genomics Platform"/>
            <consortium name="The Broad Institute Genome Sequencing Center for Infectious Disease"/>
            <person name="Wu L."/>
            <person name="Ma J."/>
        </authorList>
    </citation>
    <scope>NUCLEOTIDE SEQUENCE [LARGE SCALE GENOMIC DNA]</scope>
    <source>
        <strain evidence="3">JCM 18302</strain>
    </source>
</reference>
<dbReference type="Proteomes" id="UP001500804">
    <property type="component" value="Unassembled WGS sequence"/>
</dbReference>
<dbReference type="RefSeq" id="WP_345609220.1">
    <property type="nucleotide sequence ID" value="NZ_BAABJO010000026.1"/>
</dbReference>
<dbReference type="InterPro" id="IPR003793">
    <property type="entry name" value="UPF0166"/>
</dbReference>
<organism evidence="2 3">
    <name type="scientific">Pseudonocardia adelaidensis</name>
    <dbReference type="NCBI Taxonomy" id="648754"/>
    <lineage>
        <taxon>Bacteria</taxon>
        <taxon>Bacillati</taxon>
        <taxon>Actinomycetota</taxon>
        <taxon>Actinomycetes</taxon>
        <taxon>Pseudonocardiales</taxon>
        <taxon>Pseudonocardiaceae</taxon>
        <taxon>Pseudonocardia</taxon>
    </lineage>
</organism>
<dbReference type="Pfam" id="PF02641">
    <property type="entry name" value="DUF190"/>
    <property type="match status" value="3"/>
</dbReference>
<dbReference type="EMBL" id="BAABJO010000026">
    <property type="protein sequence ID" value="GAA5132921.1"/>
    <property type="molecule type" value="Genomic_DNA"/>
</dbReference>
<evidence type="ECO:0000313" key="3">
    <source>
        <dbReference type="Proteomes" id="UP001500804"/>
    </source>
</evidence>
<comment type="caution">
    <text evidence="2">The sequence shown here is derived from an EMBL/GenBank/DDBJ whole genome shotgun (WGS) entry which is preliminary data.</text>
</comment>
<gene>
    <name evidence="2" type="ORF">GCM10023320_58330</name>
</gene>
<protein>
    <submittedName>
        <fullName evidence="2">DUF190 domain-containing protein</fullName>
    </submittedName>
</protein>
<keyword evidence="3" id="KW-1185">Reference proteome</keyword>
<comment type="similarity">
    <text evidence="1">Belongs to the UPF0166 family.</text>
</comment>